<evidence type="ECO:0000256" key="12">
    <source>
        <dbReference type="HAMAP-Rule" id="MF_01225"/>
    </source>
</evidence>
<dbReference type="EMBL" id="NKTX01000049">
    <property type="protein sequence ID" value="PYD80556.1"/>
    <property type="molecule type" value="Genomic_DNA"/>
</dbReference>
<dbReference type="InterPro" id="IPR058240">
    <property type="entry name" value="rSAM_sf"/>
</dbReference>
<dbReference type="GO" id="GO:1904047">
    <property type="term" value="F:S-adenosyl-L-methionine binding"/>
    <property type="evidence" value="ECO:0007669"/>
    <property type="project" value="UniProtKB-UniRule"/>
</dbReference>
<comment type="pathway">
    <text evidence="12">Cofactor biosynthesis; molybdopterin biosynthesis.</text>
</comment>
<comment type="subunit">
    <text evidence="12">Monomer and homodimer.</text>
</comment>
<dbReference type="EC" id="4.1.99.22" evidence="1 12"/>
<comment type="catalytic activity">
    <reaction evidence="11 12">
        <text>GTP + AH2 + S-adenosyl-L-methionine = (8S)-3',8-cyclo-7,8-dihydroguanosine 5'-triphosphate + 5'-deoxyadenosine + L-methionine + A + H(+)</text>
        <dbReference type="Rhea" id="RHEA:49576"/>
        <dbReference type="ChEBI" id="CHEBI:13193"/>
        <dbReference type="ChEBI" id="CHEBI:15378"/>
        <dbReference type="ChEBI" id="CHEBI:17319"/>
        <dbReference type="ChEBI" id="CHEBI:17499"/>
        <dbReference type="ChEBI" id="CHEBI:37565"/>
        <dbReference type="ChEBI" id="CHEBI:57844"/>
        <dbReference type="ChEBI" id="CHEBI:59789"/>
        <dbReference type="ChEBI" id="CHEBI:131766"/>
        <dbReference type="EC" id="4.1.99.22"/>
    </reaction>
</comment>
<dbReference type="SFLD" id="SFLDG01067">
    <property type="entry name" value="SPASM/twitch_domain_containing"/>
    <property type="match status" value="1"/>
</dbReference>
<keyword evidence="7 12" id="KW-0411">Iron-sulfur</keyword>
<dbReference type="GO" id="GO:0006777">
    <property type="term" value="P:Mo-molybdopterin cofactor biosynthetic process"/>
    <property type="evidence" value="ECO:0007669"/>
    <property type="project" value="UniProtKB-UniRule"/>
</dbReference>
<evidence type="ECO:0000256" key="9">
    <source>
        <dbReference type="ARBA" id="ARBA00023150"/>
    </source>
</evidence>
<feature type="binding site" evidence="12">
    <location>
        <position position="175"/>
    </location>
    <ligand>
        <name>GTP</name>
        <dbReference type="ChEBI" id="CHEBI:37565"/>
    </ligand>
</feature>
<dbReference type="SMART" id="SM00729">
    <property type="entry name" value="Elp3"/>
    <property type="match status" value="1"/>
</dbReference>
<feature type="binding site" evidence="12">
    <location>
        <position position="112"/>
    </location>
    <ligand>
        <name>GTP</name>
        <dbReference type="ChEBI" id="CHEBI:37565"/>
    </ligand>
</feature>
<comment type="cofactor">
    <cofactor evidence="12">
        <name>[4Fe-4S] cluster</name>
        <dbReference type="ChEBI" id="CHEBI:49883"/>
    </cofactor>
    <text evidence="12">Binds 2 [4Fe-4S] clusters. Binds 1 [4Fe-4S] cluster coordinated with 3 cysteines and an exchangeable S-adenosyl-L-methionine and 1 [4Fe-4S] cluster coordinated with 3 cysteines and the GTP-derived substrate.</text>
</comment>
<evidence type="ECO:0000256" key="5">
    <source>
        <dbReference type="ARBA" id="ARBA00022741"/>
    </source>
</evidence>
<evidence type="ECO:0000256" key="2">
    <source>
        <dbReference type="ARBA" id="ARBA00022485"/>
    </source>
</evidence>
<dbReference type="InterPro" id="IPR013483">
    <property type="entry name" value="MoaA"/>
</dbReference>
<feature type="domain" description="Radical SAM core" evidence="13">
    <location>
        <begin position="18"/>
        <end position="238"/>
    </location>
</feature>
<dbReference type="InterPro" id="IPR006638">
    <property type="entry name" value="Elp3/MiaA/NifB-like_rSAM"/>
</dbReference>
<dbReference type="GO" id="GO:0061799">
    <property type="term" value="F:cyclic pyranopterin monophosphate synthase activity"/>
    <property type="evidence" value="ECO:0007669"/>
    <property type="project" value="TreeGrafter"/>
</dbReference>
<dbReference type="AlphaFoldDB" id="A0A318QM36"/>
<evidence type="ECO:0000256" key="3">
    <source>
        <dbReference type="ARBA" id="ARBA00022691"/>
    </source>
</evidence>
<dbReference type="HAMAP" id="MF_01225_B">
    <property type="entry name" value="MoaA_B"/>
    <property type="match status" value="1"/>
</dbReference>
<dbReference type="InterPro" id="IPR010505">
    <property type="entry name" value="MoaA_twitch"/>
</dbReference>
<evidence type="ECO:0000256" key="6">
    <source>
        <dbReference type="ARBA" id="ARBA00023004"/>
    </source>
</evidence>
<comment type="function">
    <text evidence="12">Catalyzes the cyclization of GTP to (8S)-3',8-cyclo-7,8-dihydroguanosine 5'-triphosphate.</text>
</comment>
<feature type="binding site" evidence="12">
    <location>
        <position position="273"/>
    </location>
    <ligand>
        <name>[4Fe-4S] cluster</name>
        <dbReference type="ChEBI" id="CHEBI:49883"/>
        <label>2</label>
        <note>4Fe-4S-substrate</note>
    </ligand>
</feature>
<evidence type="ECO:0000313" key="15">
    <source>
        <dbReference type="Proteomes" id="UP000247417"/>
    </source>
</evidence>
<dbReference type="OrthoDB" id="9763993at2"/>
<dbReference type="PROSITE" id="PS01305">
    <property type="entry name" value="MOAA_NIFB_PQQE"/>
    <property type="match status" value="1"/>
</dbReference>
<dbReference type="InterPro" id="IPR013785">
    <property type="entry name" value="Aldolase_TIM"/>
</dbReference>
<accession>A0A318QM36</accession>
<evidence type="ECO:0000256" key="1">
    <source>
        <dbReference type="ARBA" id="ARBA00012167"/>
    </source>
</evidence>
<evidence type="ECO:0000313" key="14">
    <source>
        <dbReference type="EMBL" id="PYD80556.1"/>
    </source>
</evidence>
<dbReference type="STRING" id="940286.GCA_000227565_01049"/>
<feature type="binding site" evidence="12">
    <location>
        <position position="34"/>
    </location>
    <ligand>
        <name>[4Fe-4S] cluster</name>
        <dbReference type="ChEBI" id="CHEBI:49883"/>
        <label>1</label>
        <note>4Fe-4S-S-AdoMet</note>
    </ligand>
</feature>
<reference evidence="14 15" key="1">
    <citation type="submission" date="2017-07" db="EMBL/GenBank/DDBJ databases">
        <title>A draft genome sequence of Komagataeibacter oboediens LMG 18849.</title>
        <authorList>
            <person name="Skraban J."/>
            <person name="Cleenwerck I."/>
            <person name="Vandamme P."/>
            <person name="Trcek J."/>
        </authorList>
    </citation>
    <scope>NUCLEOTIDE SEQUENCE [LARGE SCALE GENOMIC DNA]</scope>
    <source>
        <strain evidence="14 15">LMG 18849</strain>
    </source>
</reference>
<feature type="binding site" evidence="12">
    <location>
        <position position="40"/>
    </location>
    <ligand>
        <name>S-adenosyl-L-methionine</name>
        <dbReference type="ChEBI" id="CHEBI:59789"/>
    </ligand>
</feature>
<dbReference type="CDD" id="cd01335">
    <property type="entry name" value="Radical_SAM"/>
    <property type="match status" value="1"/>
</dbReference>
<organism evidence="14 15">
    <name type="scientific">Komagataeibacter oboediens</name>
    <dbReference type="NCBI Taxonomy" id="65958"/>
    <lineage>
        <taxon>Bacteria</taxon>
        <taxon>Pseudomonadati</taxon>
        <taxon>Pseudomonadota</taxon>
        <taxon>Alphaproteobacteria</taxon>
        <taxon>Acetobacterales</taxon>
        <taxon>Acetobacteraceae</taxon>
        <taxon>Komagataeibacter</taxon>
    </lineage>
</organism>
<dbReference type="UniPathway" id="UPA00344"/>
<dbReference type="Pfam" id="PF06463">
    <property type="entry name" value="Mob_synth_C"/>
    <property type="match status" value="1"/>
</dbReference>
<dbReference type="Proteomes" id="UP000247417">
    <property type="component" value="Unassembled WGS sequence"/>
</dbReference>
<feature type="binding site" evidence="12">
    <location>
        <position position="85"/>
    </location>
    <ligand>
        <name>S-adenosyl-L-methionine</name>
        <dbReference type="ChEBI" id="CHEBI:59789"/>
    </ligand>
</feature>
<sequence length="361" mass="39801">MDDDQNSRAARAVPPVDQLGRPLRDLRISVMDRCNFRCPYCMPEATYHEGFRFLGPKERLDFDEIERIARLAAELGVTKIRLTGGEPLLRPGLPDLVQRLSALPGIDDVALTTNGVLLPRFAPALRQAGLRRVTVSLDSLDPTVFAHMSGGRGDLPAVLEGVDAACTAGFEGGVKINTVVQRGVNDAGVPDILARFRNTGVTVRLIEYMDVGNRNGWERADVVPSGELRARIAARWPLEALPPRYHGEVARRYRYVDGAGEIGFVSSVSAPFCGACARARLSSDGKLYTCLFATTGTDLRTLLRGRASDAEADRQLRAALSRIWRHRTDRYSEERTRQPAFLVSGEKASRQEKIEMHYIGG</sequence>
<evidence type="ECO:0000256" key="8">
    <source>
        <dbReference type="ARBA" id="ARBA00023134"/>
    </source>
</evidence>
<dbReference type="RefSeq" id="WP_010516124.1">
    <property type="nucleotide sequence ID" value="NZ_NKTX01000049.1"/>
</dbReference>
<feature type="binding site" evidence="12">
    <location>
        <begin position="278"/>
        <end position="280"/>
    </location>
    <ligand>
        <name>GTP</name>
        <dbReference type="ChEBI" id="CHEBI:37565"/>
    </ligand>
</feature>
<proteinExistence type="inferred from homology"/>
<keyword evidence="5 12" id="KW-0547">Nucleotide-binding</keyword>
<keyword evidence="9 12" id="KW-0501">Molybdenum cofactor biosynthesis</keyword>
<feature type="binding site" evidence="12">
    <location>
        <position position="27"/>
    </location>
    <ligand>
        <name>GTP</name>
        <dbReference type="ChEBI" id="CHEBI:37565"/>
    </ligand>
</feature>
<keyword evidence="4 12" id="KW-0479">Metal-binding</keyword>
<gene>
    <name evidence="12 14" type="primary">moaA</name>
    <name evidence="14" type="ORF">CFR80_13555</name>
</gene>
<dbReference type="NCBIfam" id="TIGR02666">
    <property type="entry name" value="moaA"/>
    <property type="match status" value="1"/>
</dbReference>
<evidence type="ECO:0000256" key="4">
    <source>
        <dbReference type="ARBA" id="ARBA00022723"/>
    </source>
</evidence>
<feature type="binding site" evidence="12">
    <location>
        <position position="209"/>
    </location>
    <ligand>
        <name>S-adenosyl-L-methionine</name>
        <dbReference type="ChEBI" id="CHEBI:59789"/>
    </ligand>
</feature>
<name>A0A318QM36_9PROT</name>
<feature type="binding site" evidence="12">
    <location>
        <position position="81"/>
    </location>
    <ligand>
        <name>GTP</name>
        <dbReference type="ChEBI" id="CHEBI:37565"/>
    </ligand>
</feature>
<keyword evidence="2 12" id="KW-0004">4Fe-4S</keyword>
<dbReference type="CDD" id="cd21117">
    <property type="entry name" value="Twitch_MoaA"/>
    <property type="match status" value="1"/>
</dbReference>
<dbReference type="SFLD" id="SFLDS00029">
    <property type="entry name" value="Radical_SAM"/>
    <property type="match status" value="1"/>
</dbReference>
<dbReference type="GO" id="GO:0051539">
    <property type="term" value="F:4 iron, 4 sulfur cluster binding"/>
    <property type="evidence" value="ECO:0007669"/>
    <property type="project" value="UniProtKB-UniRule"/>
</dbReference>
<dbReference type="InterPro" id="IPR050105">
    <property type="entry name" value="MoCo_biosynth_MoaA/MoaC"/>
</dbReference>
<dbReference type="InterPro" id="IPR000385">
    <property type="entry name" value="MoaA_NifB_PqqE_Fe-S-bd_CS"/>
</dbReference>
<dbReference type="Pfam" id="PF04055">
    <property type="entry name" value="Radical_SAM"/>
    <property type="match status" value="1"/>
</dbReference>
<feature type="binding site" evidence="12">
    <location>
        <position position="136"/>
    </location>
    <ligand>
        <name>S-adenosyl-L-methionine</name>
        <dbReference type="ChEBI" id="CHEBI:59789"/>
    </ligand>
</feature>
<dbReference type="PROSITE" id="PS51918">
    <property type="entry name" value="RADICAL_SAM"/>
    <property type="match status" value="1"/>
</dbReference>
<feature type="binding site" evidence="12">
    <location>
        <position position="276"/>
    </location>
    <ligand>
        <name>[4Fe-4S] cluster</name>
        <dbReference type="ChEBI" id="CHEBI:49883"/>
        <label>2</label>
        <note>4Fe-4S-substrate</note>
    </ligand>
</feature>
<keyword evidence="3 12" id="KW-0949">S-adenosyl-L-methionine</keyword>
<keyword evidence="10 12" id="KW-0456">Lyase</keyword>
<evidence type="ECO:0000256" key="10">
    <source>
        <dbReference type="ARBA" id="ARBA00023239"/>
    </source>
</evidence>
<dbReference type="SUPFAM" id="SSF102114">
    <property type="entry name" value="Radical SAM enzymes"/>
    <property type="match status" value="1"/>
</dbReference>
<keyword evidence="6 12" id="KW-0408">Iron</keyword>
<feature type="binding site" evidence="12">
    <location>
        <position position="41"/>
    </location>
    <ligand>
        <name>[4Fe-4S] cluster</name>
        <dbReference type="ChEBI" id="CHEBI:49883"/>
        <label>1</label>
        <note>4Fe-4S-S-AdoMet</note>
    </ligand>
</feature>
<feature type="binding site" evidence="12">
    <location>
        <position position="290"/>
    </location>
    <ligand>
        <name>[4Fe-4S] cluster</name>
        <dbReference type="ChEBI" id="CHEBI:49883"/>
        <label>2</label>
        <note>4Fe-4S-substrate</note>
    </ligand>
</feature>
<dbReference type="GO" id="GO:0061798">
    <property type="term" value="F:GTP 3',8'-cyclase activity"/>
    <property type="evidence" value="ECO:0007669"/>
    <property type="project" value="UniProtKB-UniRule"/>
</dbReference>
<dbReference type="SFLD" id="SFLDG01386">
    <property type="entry name" value="main_SPASM_domain-containing"/>
    <property type="match status" value="1"/>
</dbReference>
<keyword evidence="8 12" id="KW-0342">GTP-binding</keyword>
<dbReference type="GO" id="GO:0005525">
    <property type="term" value="F:GTP binding"/>
    <property type="evidence" value="ECO:0007669"/>
    <property type="project" value="UniProtKB-UniRule"/>
</dbReference>
<comment type="caution">
    <text evidence="14">The sequence shown here is derived from an EMBL/GenBank/DDBJ whole genome shotgun (WGS) entry which is preliminary data.</text>
</comment>
<evidence type="ECO:0000259" key="13">
    <source>
        <dbReference type="PROSITE" id="PS51918"/>
    </source>
</evidence>
<dbReference type="PANTHER" id="PTHR22960:SF0">
    <property type="entry name" value="MOLYBDENUM COFACTOR BIOSYNTHESIS PROTEIN 1"/>
    <property type="match status" value="1"/>
</dbReference>
<evidence type="ECO:0000256" key="7">
    <source>
        <dbReference type="ARBA" id="ARBA00023014"/>
    </source>
</evidence>
<evidence type="ECO:0000256" key="11">
    <source>
        <dbReference type="ARBA" id="ARBA00048697"/>
    </source>
</evidence>
<dbReference type="SFLD" id="SFLDG01383">
    <property type="entry name" value="cyclic_pyranopterin_phosphate"/>
    <property type="match status" value="1"/>
</dbReference>
<protein>
    <recommendedName>
        <fullName evidence="1 12">GTP 3',8-cyclase</fullName>
        <ecNumber evidence="1 12">4.1.99.22</ecNumber>
    </recommendedName>
    <alternativeName>
        <fullName evidence="12">Molybdenum cofactor biosynthesis protein A</fullName>
    </alternativeName>
</protein>
<comment type="similarity">
    <text evidence="12">Belongs to the radical SAM superfamily. MoaA family.</text>
</comment>
<dbReference type="PANTHER" id="PTHR22960">
    <property type="entry name" value="MOLYBDOPTERIN COFACTOR SYNTHESIS PROTEIN A"/>
    <property type="match status" value="1"/>
</dbReference>
<dbReference type="InterPro" id="IPR040064">
    <property type="entry name" value="MoaA-like"/>
</dbReference>
<dbReference type="InterPro" id="IPR007197">
    <property type="entry name" value="rSAM"/>
</dbReference>
<feature type="binding site" evidence="12">
    <location>
        <position position="38"/>
    </location>
    <ligand>
        <name>[4Fe-4S] cluster</name>
        <dbReference type="ChEBI" id="CHEBI:49883"/>
        <label>1</label>
        <note>4Fe-4S-S-AdoMet</note>
    </ligand>
</feature>
<dbReference type="GO" id="GO:0046872">
    <property type="term" value="F:metal ion binding"/>
    <property type="evidence" value="ECO:0007669"/>
    <property type="project" value="UniProtKB-KW"/>
</dbReference>
<dbReference type="Gene3D" id="3.20.20.70">
    <property type="entry name" value="Aldolase class I"/>
    <property type="match status" value="1"/>
</dbReference>